<proteinExistence type="predicted"/>
<organism evidence="1 2">
    <name type="scientific">Scytonema hofmannii PCC 7110</name>
    <dbReference type="NCBI Taxonomy" id="128403"/>
    <lineage>
        <taxon>Bacteria</taxon>
        <taxon>Bacillati</taxon>
        <taxon>Cyanobacteriota</taxon>
        <taxon>Cyanophyceae</taxon>
        <taxon>Nostocales</taxon>
        <taxon>Scytonemataceae</taxon>
        <taxon>Scytonema</taxon>
    </lineage>
</organism>
<name>A0A139XBG1_9CYAN</name>
<gene>
    <name evidence="1" type="ORF">WA1_18780</name>
</gene>
<protein>
    <submittedName>
        <fullName evidence="1">Uncharacterized protein</fullName>
    </submittedName>
</protein>
<dbReference type="RefSeq" id="WP_017742038.1">
    <property type="nucleotide sequence ID" value="NZ_KQ976354.1"/>
</dbReference>
<evidence type="ECO:0000313" key="1">
    <source>
        <dbReference type="EMBL" id="KYC42048.1"/>
    </source>
</evidence>
<sequence>MQLKLIADIPQRKELVIDSEELVRLFELKVLSKLQYFYFAIMCDYGQKSIASIDKEAFCKEWRIGYNDFDLLLAQLQKKGALVLKQEKYVQLQLHTTQDDDEE</sequence>
<dbReference type="STRING" id="128403.WA1_18780"/>
<dbReference type="Proteomes" id="UP000076925">
    <property type="component" value="Unassembled WGS sequence"/>
</dbReference>
<dbReference type="EMBL" id="ANNX02000020">
    <property type="protein sequence ID" value="KYC42048.1"/>
    <property type="molecule type" value="Genomic_DNA"/>
</dbReference>
<dbReference type="AlphaFoldDB" id="A0A139XBG1"/>
<evidence type="ECO:0000313" key="2">
    <source>
        <dbReference type="Proteomes" id="UP000076925"/>
    </source>
</evidence>
<keyword evidence="2" id="KW-1185">Reference proteome</keyword>
<accession>A0A139XBG1</accession>
<dbReference type="OrthoDB" id="574004at2"/>
<comment type="caution">
    <text evidence="1">The sequence shown here is derived from an EMBL/GenBank/DDBJ whole genome shotgun (WGS) entry which is preliminary data.</text>
</comment>
<reference evidence="1 2" key="1">
    <citation type="journal article" date="2013" name="Genome Biol. Evol.">
        <title>Genomes of Stigonematalean cyanobacteria (subsection V) and the evolution of oxygenic photosynthesis from prokaryotes to plastids.</title>
        <authorList>
            <person name="Dagan T."/>
            <person name="Roettger M."/>
            <person name="Stucken K."/>
            <person name="Landan G."/>
            <person name="Koch R."/>
            <person name="Major P."/>
            <person name="Gould S.B."/>
            <person name="Goremykin V.V."/>
            <person name="Rippka R."/>
            <person name="Tandeau de Marsac N."/>
            <person name="Gugger M."/>
            <person name="Lockhart P.J."/>
            <person name="Allen J.F."/>
            <person name="Brune I."/>
            <person name="Maus I."/>
            <person name="Puhler A."/>
            <person name="Martin W.F."/>
        </authorList>
    </citation>
    <scope>NUCLEOTIDE SEQUENCE [LARGE SCALE GENOMIC DNA]</scope>
    <source>
        <strain evidence="1 2">PCC 7110</strain>
    </source>
</reference>